<dbReference type="AlphaFoldDB" id="A0AAN9J685"/>
<dbReference type="PANTHER" id="PTHR33647">
    <property type="entry name" value="OS01G0793900 PROTEIN"/>
    <property type="match status" value="1"/>
</dbReference>
<sequence>MGNCCKPASSMEWGGENWDSLMTAENTVRKTSSSSMKVFDESQGLSLGNVKKEKLLGALRSSCDANGKVTIKISKKELEELMGGIEKQNQMKKKQLGRPSTSSAEQVLFRLIKAKENANKHHDSYNHRPWKQVLQTIPEVN</sequence>
<dbReference type="EMBL" id="JAYWIO010000001">
    <property type="protein sequence ID" value="KAK7292406.1"/>
    <property type="molecule type" value="Genomic_DNA"/>
</dbReference>
<organism evidence="1 2">
    <name type="scientific">Crotalaria pallida</name>
    <name type="common">Smooth rattlebox</name>
    <name type="synonym">Crotalaria striata</name>
    <dbReference type="NCBI Taxonomy" id="3830"/>
    <lineage>
        <taxon>Eukaryota</taxon>
        <taxon>Viridiplantae</taxon>
        <taxon>Streptophyta</taxon>
        <taxon>Embryophyta</taxon>
        <taxon>Tracheophyta</taxon>
        <taxon>Spermatophyta</taxon>
        <taxon>Magnoliopsida</taxon>
        <taxon>eudicotyledons</taxon>
        <taxon>Gunneridae</taxon>
        <taxon>Pentapetalae</taxon>
        <taxon>rosids</taxon>
        <taxon>fabids</taxon>
        <taxon>Fabales</taxon>
        <taxon>Fabaceae</taxon>
        <taxon>Papilionoideae</taxon>
        <taxon>50 kb inversion clade</taxon>
        <taxon>genistoids sensu lato</taxon>
        <taxon>core genistoids</taxon>
        <taxon>Crotalarieae</taxon>
        <taxon>Crotalaria</taxon>
    </lineage>
</organism>
<protein>
    <submittedName>
        <fullName evidence="1">Uncharacterized protein</fullName>
    </submittedName>
</protein>
<accession>A0AAN9J685</accession>
<reference evidence="1 2" key="1">
    <citation type="submission" date="2024-01" db="EMBL/GenBank/DDBJ databases">
        <title>The genomes of 5 underutilized Papilionoideae crops provide insights into root nodulation and disease resistanc.</title>
        <authorList>
            <person name="Yuan L."/>
        </authorList>
    </citation>
    <scope>NUCLEOTIDE SEQUENCE [LARGE SCALE GENOMIC DNA]</scope>
    <source>
        <strain evidence="1">ZHUSHIDOU_FW_LH</strain>
        <tissue evidence="1">Leaf</tissue>
    </source>
</reference>
<gene>
    <name evidence="1" type="ORF">RIF29_08185</name>
</gene>
<dbReference type="PANTHER" id="PTHR33647:SF10">
    <property type="entry name" value="DUF4228 DOMAIN-CONTAINING PROTEIN"/>
    <property type="match status" value="1"/>
</dbReference>
<keyword evidence="2" id="KW-1185">Reference proteome</keyword>
<evidence type="ECO:0000313" key="2">
    <source>
        <dbReference type="Proteomes" id="UP001372338"/>
    </source>
</evidence>
<name>A0AAN9J685_CROPI</name>
<comment type="caution">
    <text evidence="1">The sequence shown here is derived from an EMBL/GenBank/DDBJ whole genome shotgun (WGS) entry which is preliminary data.</text>
</comment>
<dbReference type="Proteomes" id="UP001372338">
    <property type="component" value="Unassembled WGS sequence"/>
</dbReference>
<evidence type="ECO:0000313" key="1">
    <source>
        <dbReference type="EMBL" id="KAK7292406.1"/>
    </source>
</evidence>
<proteinExistence type="predicted"/>